<dbReference type="GO" id="GO:0000155">
    <property type="term" value="F:phosphorelay sensor kinase activity"/>
    <property type="evidence" value="ECO:0007669"/>
    <property type="project" value="TreeGrafter"/>
</dbReference>
<dbReference type="EC" id="2.7.13.3" evidence="2"/>
<dbReference type="InterPro" id="IPR036890">
    <property type="entry name" value="HATPase_C_sf"/>
</dbReference>
<dbReference type="InterPro" id="IPR004358">
    <property type="entry name" value="Sig_transdc_His_kin-like_C"/>
</dbReference>
<evidence type="ECO:0000256" key="1">
    <source>
        <dbReference type="ARBA" id="ARBA00000085"/>
    </source>
</evidence>
<dbReference type="Proteomes" id="UP000697710">
    <property type="component" value="Unassembled WGS sequence"/>
</dbReference>
<evidence type="ECO:0000256" key="2">
    <source>
        <dbReference type="ARBA" id="ARBA00012438"/>
    </source>
</evidence>
<proteinExistence type="predicted"/>
<feature type="domain" description="Histidine kinase" evidence="4">
    <location>
        <begin position="1"/>
        <end position="51"/>
    </location>
</feature>
<keyword evidence="5" id="KW-0808">Transferase</keyword>
<name>A0A956RRU3_UNCEI</name>
<evidence type="ECO:0000256" key="3">
    <source>
        <dbReference type="ARBA" id="ARBA00022553"/>
    </source>
</evidence>
<dbReference type="InterPro" id="IPR005467">
    <property type="entry name" value="His_kinase_dom"/>
</dbReference>
<gene>
    <name evidence="5" type="ORF">KC729_19745</name>
</gene>
<keyword evidence="5" id="KW-0418">Kinase</keyword>
<dbReference type="PANTHER" id="PTHR43547">
    <property type="entry name" value="TWO-COMPONENT HISTIDINE KINASE"/>
    <property type="match status" value="1"/>
</dbReference>
<sequence length="51" mass="5334">DAFQPFFSTKEEGLGMGLTICRSIIEAHGGTITAESNPSGGTTFRFVVPAS</sequence>
<reference evidence="5" key="1">
    <citation type="submission" date="2020-04" db="EMBL/GenBank/DDBJ databases">
        <authorList>
            <person name="Zhang T."/>
        </authorList>
    </citation>
    <scope>NUCLEOTIDE SEQUENCE</scope>
    <source>
        <strain evidence="5">HKST-UBA01</strain>
    </source>
</reference>
<dbReference type="PANTHER" id="PTHR43547:SF2">
    <property type="entry name" value="HYBRID SIGNAL TRANSDUCTION HISTIDINE KINASE C"/>
    <property type="match status" value="1"/>
</dbReference>
<protein>
    <recommendedName>
        <fullName evidence="2">histidine kinase</fullName>
        <ecNumber evidence="2">2.7.13.3</ecNumber>
    </recommendedName>
</protein>
<dbReference type="SUPFAM" id="SSF55874">
    <property type="entry name" value="ATPase domain of HSP90 chaperone/DNA topoisomerase II/histidine kinase"/>
    <property type="match status" value="1"/>
</dbReference>
<dbReference type="AlphaFoldDB" id="A0A956RRU3"/>
<organism evidence="5 6">
    <name type="scientific">Eiseniibacteriota bacterium</name>
    <dbReference type="NCBI Taxonomy" id="2212470"/>
    <lineage>
        <taxon>Bacteria</taxon>
        <taxon>Candidatus Eiseniibacteriota</taxon>
    </lineage>
</organism>
<evidence type="ECO:0000259" key="4">
    <source>
        <dbReference type="PROSITE" id="PS50109"/>
    </source>
</evidence>
<evidence type="ECO:0000313" key="6">
    <source>
        <dbReference type="Proteomes" id="UP000697710"/>
    </source>
</evidence>
<dbReference type="Pfam" id="PF02518">
    <property type="entry name" value="HATPase_c"/>
    <property type="match status" value="1"/>
</dbReference>
<keyword evidence="3" id="KW-0597">Phosphoprotein</keyword>
<accession>A0A956RRU3</accession>
<comment type="caution">
    <text evidence="5">The sequence shown here is derived from an EMBL/GenBank/DDBJ whole genome shotgun (WGS) entry which is preliminary data.</text>
</comment>
<dbReference type="PROSITE" id="PS50109">
    <property type="entry name" value="HIS_KIN"/>
    <property type="match status" value="1"/>
</dbReference>
<dbReference type="InterPro" id="IPR003594">
    <property type="entry name" value="HATPase_dom"/>
</dbReference>
<feature type="non-terminal residue" evidence="5">
    <location>
        <position position="1"/>
    </location>
</feature>
<dbReference type="PRINTS" id="PR00344">
    <property type="entry name" value="BCTRLSENSOR"/>
</dbReference>
<reference evidence="5" key="2">
    <citation type="journal article" date="2021" name="Microbiome">
        <title>Successional dynamics and alternative stable states in a saline activated sludge microbial community over 9 years.</title>
        <authorList>
            <person name="Wang Y."/>
            <person name="Ye J."/>
            <person name="Ju F."/>
            <person name="Liu L."/>
            <person name="Boyd J.A."/>
            <person name="Deng Y."/>
            <person name="Parks D.H."/>
            <person name="Jiang X."/>
            <person name="Yin X."/>
            <person name="Woodcroft B.J."/>
            <person name="Tyson G.W."/>
            <person name="Hugenholtz P."/>
            <person name="Polz M.F."/>
            <person name="Zhang T."/>
        </authorList>
    </citation>
    <scope>NUCLEOTIDE SEQUENCE</scope>
    <source>
        <strain evidence="5">HKST-UBA01</strain>
    </source>
</reference>
<evidence type="ECO:0000313" key="5">
    <source>
        <dbReference type="EMBL" id="MCA9729927.1"/>
    </source>
</evidence>
<dbReference type="Gene3D" id="3.30.565.10">
    <property type="entry name" value="Histidine kinase-like ATPase, C-terminal domain"/>
    <property type="match status" value="1"/>
</dbReference>
<dbReference type="EMBL" id="JAGQHR010000903">
    <property type="protein sequence ID" value="MCA9729927.1"/>
    <property type="molecule type" value="Genomic_DNA"/>
</dbReference>
<comment type="catalytic activity">
    <reaction evidence="1">
        <text>ATP + protein L-histidine = ADP + protein N-phospho-L-histidine.</text>
        <dbReference type="EC" id="2.7.13.3"/>
    </reaction>
</comment>